<evidence type="ECO:0000256" key="1">
    <source>
        <dbReference type="SAM" id="Phobius"/>
    </source>
</evidence>
<keyword evidence="1" id="KW-1133">Transmembrane helix</keyword>
<evidence type="ECO:0000313" key="3">
    <source>
        <dbReference type="Proteomes" id="UP001628193"/>
    </source>
</evidence>
<feature type="transmembrane region" description="Helical" evidence="1">
    <location>
        <begin position="21"/>
        <end position="40"/>
    </location>
</feature>
<accession>A0ABQ0CCY9</accession>
<dbReference type="Proteomes" id="UP001628193">
    <property type="component" value="Unassembled WGS sequence"/>
</dbReference>
<evidence type="ECO:0008006" key="4">
    <source>
        <dbReference type="Google" id="ProtNLM"/>
    </source>
</evidence>
<sequence length="511" mass="58477">MDVTSINRFGKRDGLHERLRIVGALLLIGVLAWLEITLGARLEGENRRPLETRAFERIPLAQLLKDYSGQTPVPPKPPGVARILYLSNSHATTGGRVSRHLRGMLEALAPGRFEVLDLSTPGIVASSILQRAMLAMEMEVDLVVLQVAYISFSDRFKLALQDFHAEHFFRPGIFERLPWGFWWRNYDVGMFADHLVNRFLRLTLYRNELRGLWETPLLELVEPLSGSRPSRILHVDKNRMMAMPAGFDPTLFDWSLYAQGRDGHLADLRDLIGILNKARMPVIGANLPIDFDKRYTRAERNDADFARFRGELAAIFSSALRYTDYQACFPVAFTTYDPLHPTWTGARLHAAHLVLLMAESGWWRDAPPPERMRGMIFAQEPAIPDDYRRALREVDTSGGRAYRRYDVMDPSVASHLLGQWTRAGWDSPRGRTLLEQTLARLDFWMREPPPPDPDCPASFQGVWPEILHDEYRKHAERLNHFRAHLERSASAAGVDARAVSQDRIDWSIRRP</sequence>
<dbReference type="RefSeq" id="WP_420906488.1">
    <property type="nucleotide sequence ID" value="NZ_BAAFGK010000005.1"/>
</dbReference>
<comment type="caution">
    <text evidence="2">The sequence shown here is derived from an EMBL/GenBank/DDBJ whole genome shotgun (WGS) entry which is preliminary data.</text>
</comment>
<gene>
    <name evidence="2" type="ORF">SIID45300_03121</name>
</gene>
<name>A0ABQ0CCY9_9PROT</name>
<reference evidence="2 3" key="1">
    <citation type="submission" date="2024-05" db="EMBL/GenBank/DDBJ databases">
        <authorList>
            <consortium name="Candidatus Magnetaquicoccaceae bacterium FCR-1 genome sequencing consortium"/>
            <person name="Shimoshige H."/>
            <person name="Shimamura S."/>
            <person name="Taoka A."/>
            <person name="Kobayashi H."/>
            <person name="Maekawa T."/>
        </authorList>
    </citation>
    <scope>NUCLEOTIDE SEQUENCE [LARGE SCALE GENOMIC DNA]</scope>
    <source>
        <strain evidence="2 3">FCR-1</strain>
    </source>
</reference>
<evidence type="ECO:0000313" key="2">
    <source>
        <dbReference type="EMBL" id="GAB0058764.1"/>
    </source>
</evidence>
<reference evidence="2 3" key="2">
    <citation type="submission" date="2024-09" db="EMBL/GenBank/DDBJ databases">
        <title>Draft genome sequence of Candidatus Magnetaquicoccaceae bacterium FCR-1.</title>
        <authorList>
            <person name="Shimoshige H."/>
            <person name="Shimamura S."/>
            <person name="Taoka A."/>
            <person name="Kobayashi H."/>
            <person name="Maekawa T."/>
        </authorList>
    </citation>
    <scope>NUCLEOTIDE SEQUENCE [LARGE SCALE GENOMIC DNA]</scope>
    <source>
        <strain evidence="2 3">FCR-1</strain>
    </source>
</reference>
<keyword evidence="1" id="KW-0472">Membrane</keyword>
<keyword evidence="1" id="KW-0812">Transmembrane</keyword>
<dbReference type="EMBL" id="BAAFGK010000005">
    <property type="protein sequence ID" value="GAB0058764.1"/>
    <property type="molecule type" value="Genomic_DNA"/>
</dbReference>
<protein>
    <recommendedName>
        <fullName evidence="4">SGNH/GDSL hydrolase family protein</fullName>
    </recommendedName>
</protein>
<keyword evidence="3" id="KW-1185">Reference proteome</keyword>
<organism evidence="2 3">
    <name type="scientific">Candidatus Magnetaquiglobus chichijimensis</name>
    <dbReference type="NCBI Taxonomy" id="3141448"/>
    <lineage>
        <taxon>Bacteria</taxon>
        <taxon>Pseudomonadati</taxon>
        <taxon>Pseudomonadota</taxon>
        <taxon>Magnetococcia</taxon>
        <taxon>Magnetococcales</taxon>
        <taxon>Candidatus Magnetaquicoccaceae</taxon>
        <taxon>Candidatus Magnetaquiglobus</taxon>
    </lineage>
</organism>
<proteinExistence type="predicted"/>